<feature type="transmembrane region" description="Helical" evidence="11">
    <location>
        <begin position="162"/>
        <end position="186"/>
    </location>
</feature>
<sequence length="256" mass="26496">MLLMAATAPGPSPQRATQLVRRIRLLVAVTITYNVIEAVVAITAGTIASSTALIGFGLDSVIEVSSAAAVAWQFSTADHALREAREKTALRVIAVSFFALAAYVTVDSVRALAGTGEARHSTPGMVLAALSLLVMPFLSAAQRRAGRELGSASAVADSKQTLLCTYLSGVLLVGLLANSLLGWSWADPIAALVIAAVAVKEGREAWRGDNCCAVPAAGTVPQGQQNEVQQNEVQQDVCGCGPGCACRAPLKEVGVR</sequence>
<accession>A0A5N8WUL7</accession>
<proteinExistence type="inferred from homology"/>
<evidence type="ECO:0000256" key="8">
    <source>
        <dbReference type="ARBA" id="ARBA00023018"/>
    </source>
</evidence>
<dbReference type="AlphaFoldDB" id="A0A5N8WUL7"/>
<dbReference type="Gene3D" id="1.20.1510.10">
    <property type="entry name" value="Cation efflux protein transmembrane domain"/>
    <property type="match status" value="1"/>
</dbReference>
<comment type="subcellular location">
    <subcellularLocation>
        <location evidence="2">Cytoplasmic vesicle</location>
        <location evidence="2">Secretory vesicle</location>
        <location evidence="2">Synaptic vesicle membrane</location>
        <topology evidence="2">Multi-pass membrane protein</topology>
    </subcellularLocation>
    <subcellularLocation>
        <location evidence="1">Early endosome membrane</location>
    </subcellularLocation>
</comment>
<reference evidence="13 14" key="1">
    <citation type="submission" date="2019-09" db="EMBL/GenBank/DDBJ databases">
        <authorList>
            <person name="Duangmal K."/>
            <person name="Teo W.F.A."/>
            <person name="Lipun K."/>
        </authorList>
    </citation>
    <scope>NUCLEOTIDE SEQUENCE [LARGE SCALE GENOMIC DNA]</scope>
    <source>
        <strain evidence="13 14">K1PN6</strain>
    </source>
</reference>
<comment type="caution">
    <text evidence="13">The sequence shown here is derived from an EMBL/GenBank/DDBJ whole genome shotgun (WGS) entry which is preliminary data.</text>
</comment>
<evidence type="ECO:0000256" key="2">
    <source>
        <dbReference type="ARBA" id="ARBA00004644"/>
    </source>
</evidence>
<evidence type="ECO:0000256" key="7">
    <source>
        <dbReference type="ARBA" id="ARBA00022989"/>
    </source>
</evidence>
<evidence type="ECO:0000256" key="11">
    <source>
        <dbReference type="SAM" id="Phobius"/>
    </source>
</evidence>
<keyword evidence="6" id="KW-0862">Zinc</keyword>
<evidence type="ECO:0000256" key="5">
    <source>
        <dbReference type="ARBA" id="ARBA00022753"/>
    </source>
</evidence>
<dbReference type="GO" id="GO:0031410">
    <property type="term" value="C:cytoplasmic vesicle"/>
    <property type="evidence" value="ECO:0007669"/>
    <property type="project" value="UniProtKB-KW"/>
</dbReference>
<name>A0A5N8WUL7_9ACTN</name>
<dbReference type="GO" id="GO:0016020">
    <property type="term" value="C:membrane"/>
    <property type="evidence" value="ECO:0007669"/>
    <property type="project" value="InterPro"/>
</dbReference>
<dbReference type="Proteomes" id="UP000373149">
    <property type="component" value="Unassembled WGS sequence"/>
</dbReference>
<evidence type="ECO:0000259" key="12">
    <source>
        <dbReference type="Pfam" id="PF01545"/>
    </source>
</evidence>
<dbReference type="InterPro" id="IPR026765">
    <property type="entry name" value="Tmem163"/>
</dbReference>
<keyword evidence="7 11" id="KW-1133">Transmembrane helix</keyword>
<keyword evidence="9 11" id="KW-0472">Membrane</keyword>
<evidence type="ECO:0000313" key="13">
    <source>
        <dbReference type="EMBL" id="MPY50334.1"/>
    </source>
</evidence>
<feature type="transmembrane region" description="Helical" evidence="11">
    <location>
        <begin position="25"/>
        <end position="47"/>
    </location>
</feature>
<feature type="domain" description="Cation efflux protein transmembrane" evidence="12">
    <location>
        <begin position="29"/>
        <end position="204"/>
    </location>
</feature>
<gene>
    <name evidence="13" type="ORF">FPZ41_17850</name>
</gene>
<comment type="similarity">
    <text evidence="3">Belongs to the TMEM163 family.</text>
</comment>
<evidence type="ECO:0000256" key="1">
    <source>
        <dbReference type="ARBA" id="ARBA00004146"/>
    </source>
</evidence>
<dbReference type="GO" id="GO:0008324">
    <property type="term" value="F:monoatomic cation transmembrane transporter activity"/>
    <property type="evidence" value="ECO:0007669"/>
    <property type="project" value="InterPro"/>
</dbReference>
<keyword evidence="10" id="KW-0968">Cytoplasmic vesicle</keyword>
<dbReference type="PANTHER" id="PTHR31937:SF2">
    <property type="entry name" value="TRANSMEMBRANE PROTEIN 163"/>
    <property type="match status" value="1"/>
</dbReference>
<dbReference type="PANTHER" id="PTHR31937">
    <property type="entry name" value="TRANSMEMBRANE PROTEIN 163"/>
    <property type="match status" value="1"/>
</dbReference>
<feature type="transmembrane region" description="Helical" evidence="11">
    <location>
        <begin position="124"/>
        <end position="141"/>
    </location>
</feature>
<feature type="transmembrane region" description="Helical" evidence="11">
    <location>
        <begin position="88"/>
        <end position="104"/>
    </location>
</feature>
<dbReference type="EMBL" id="VMNX01000059">
    <property type="protein sequence ID" value="MPY50334.1"/>
    <property type="molecule type" value="Genomic_DNA"/>
</dbReference>
<dbReference type="Pfam" id="PF01545">
    <property type="entry name" value="Cation_efflux"/>
    <property type="match status" value="1"/>
</dbReference>
<dbReference type="InterPro" id="IPR058533">
    <property type="entry name" value="Cation_efflux_TM"/>
</dbReference>
<evidence type="ECO:0000256" key="6">
    <source>
        <dbReference type="ARBA" id="ARBA00022833"/>
    </source>
</evidence>
<dbReference type="InterPro" id="IPR027469">
    <property type="entry name" value="Cation_efflux_TMD_sf"/>
</dbReference>
<evidence type="ECO:0000313" key="14">
    <source>
        <dbReference type="Proteomes" id="UP000373149"/>
    </source>
</evidence>
<keyword evidence="4 11" id="KW-0812">Transmembrane</keyword>
<dbReference type="SUPFAM" id="SSF161111">
    <property type="entry name" value="Cation efflux protein transmembrane domain-like"/>
    <property type="match status" value="1"/>
</dbReference>
<keyword evidence="8" id="KW-0770">Synapse</keyword>
<feature type="transmembrane region" description="Helical" evidence="11">
    <location>
        <begin position="53"/>
        <end position="76"/>
    </location>
</feature>
<evidence type="ECO:0000256" key="9">
    <source>
        <dbReference type="ARBA" id="ARBA00023136"/>
    </source>
</evidence>
<keyword evidence="14" id="KW-1185">Reference proteome</keyword>
<keyword evidence="5" id="KW-0967">Endosome</keyword>
<protein>
    <submittedName>
        <fullName evidence="13">Cation transporter</fullName>
    </submittedName>
</protein>
<evidence type="ECO:0000256" key="3">
    <source>
        <dbReference type="ARBA" id="ARBA00008731"/>
    </source>
</evidence>
<organism evidence="13 14">
    <name type="scientific">Streptomyces acidicola</name>
    <dbReference type="NCBI Taxonomy" id="2596892"/>
    <lineage>
        <taxon>Bacteria</taxon>
        <taxon>Bacillati</taxon>
        <taxon>Actinomycetota</taxon>
        <taxon>Actinomycetes</taxon>
        <taxon>Kitasatosporales</taxon>
        <taxon>Streptomycetaceae</taxon>
        <taxon>Streptomyces</taxon>
    </lineage>
</organism>
<evidence type="ECO:0000256" key="10">
    <source>
        <dbReference type="ARBA" id="ARBA00023329"/>
    </source>
</evidence>
<evidence type="ECO:0000256" key="4">
    <source>
        <dbReference type="ARBA" id="ARBA00022692"/>
    </source>
</evidence>